<dbReference type="InterPro" id="IPR000700">
    <property type="entry name" value="PAS-assoc_C"/>
</dbReference>
<dbReference type="SMART" id="SM00304">
    <property type="entry name" value="HAMP"/>
    <property type="match status" value="1"/>
</dbReference>
<comment type="subcellular location">
    <subcellularLocation>
        <location evidence="1">Membrane</location>
    </subcellularLocation>
</comment>
<dbReference type="SMART" id="SM00086">
    <property type="entry name" value="PAC"/>
    <property type="match status" value="2"/>
</dbReference>
<evidence type="ECO:0000256" key="3">
    <source>
        <dbReference type="ARBA" id="ARBA00029447"/>
    </source>
</evidence>
<evidence type="ECO:0000256" key="5">
    <source>
        <dbReference type="SAM" id="Coils"/>
    </source>
</evidence>
<feature type="domain" description="PAC" evidence="8">
    <location>
        <begin position="202"/>
        <end position="254"/>
    </location>
</feature>
<dbReference type="FunFam" id="1.10.287.950:FF:000001">
    <property type="entry name" value="Methyl-accepting chemotaxis sensory transducer"/>
    <property type="match status" value="1"/>
</dbReference>
<dbReference type="InterPro" id="IPR013655">
    <property type="entry name" value="PAS_fold_3"/>
</dbReference>
<evidence type="ECO:0000256" key="4">
    <source>
        <dbReference type="PROSITE-ProRule" id="PRU00284"/>
    </source>
</evidence>
<dbReference type="SMART" id="SM00283">
    <property type="entry name" value="MA"/>
    <property type="match status" value="1"/>
</dbReference>
<dbReference type="InterPro" id="IPR051310">
    <property type="entry name" value="MCP_chemotaxis"/>
</dbReference>
<dbReference type="CDD" id="cd11386">
    <property type="entry name" value="MCP_signal"/>
    <property type="match status" value="1"/>
</dbReference>
<dbReference type="InterPro" id="IPR013656">
    <property type="entry name" value="PAS_4"/>
</dbReference>
<protein>
    <submittedName>
        <fullName evidence="10">Chemotaxis protein</fullName>
    </submittedName>
</protein>
<reference evidence="11" key="1">
    <citation type="journal article" date="2017" name="Int. J. Syst. Evol. Microbiol.">
        <title>Notoacmeibacter marinus gen. nov., sp. nov., isolated from the gut of a limpet and proposal of Notoacmeibacteraceae fam. nov. in the order Rhizobiales of the class Alphaproteobacteria.</title>
        <authorList>
            <person name="Huang Z."/>
            <person name="Guo F."/>
            <person name="Lai Q."/>
        </authorList>
    </citation>
    <scope>NUCLEOTIDE SEQUENCE [LARGE SCALE GENOMIC DNA]</scope>
    <source>
        <strain evidence="11">XMTR2A4</strain>
    </source>
</reference>
<dbReference type="Pfam" id="PF08447">
    <property type="entry name" value="PAS_3"/>
    <property type="match status" value="1"/>
</dbReference>
<dbReference type="Pfam" id="PF00015">
    <property type="entry name" value="MCPsignal"/>
    <property type="match status" value="1"/>
</dbReference>
<dbReference type="Pfam" id="PF08448">
    <property type="entry name" value="PAS_4"/>
    <property type="match status" value="1"/>
</dbReference>
<dbReference type="GO" id="GO:0016020">
    <property type="term" value="C:membrane"/>
    <property type="evidence" value="ECO:0007669"/>
    <property type="project" value="UniProtKB-SubCell"/>
</dbReference>
<dbReference type="Gene3D" id="3.30.450.20">
    <property type="entry name" value="PAS domain"/>
    <property type="match status" value="2"/>
</dbReference>
<dbReference type="CDD" id="cd00130">
    <property type="entry name" value="PAS"/>
    <property type="match status" value="2"/>
</dbReference>
<dbReference type="SUPFAM" id="SSF58104">
    <property type="entry name" value="Methyl-accepting chemotaxis protein (MCP) signaling domain"/>
    <property type="match status" value="1"/>
</dbReference>
<keyword evidence="11" id="KW-1185">Reference proteome</keyword>
<dbReference type="SMART" id="SM00091">
    <property type="entry name" value="PAS"/>
    <property type="match status" value="2"/>
</dbReference>
<dbReference type="GO" id="GO:0004888">
    <property type="term" value="F:transmembrane signaling receptor activity"/>
    <property type="evidence" value="ECO:0007669"/>
    <property type="project" value="InterPro"/>
</dbReference>
<keyword evidence="4" id="KW-0807">Transducer</keyword>
<dbReference type="RefSeq" id="WP_094076450.1">
    <property type="nucleotide sequence ID" value="NZ_NBYO01000001.1"/>
</dbReference>
<evidence type="ECO:0000259" key="6">
    <source>
        <dbReference type="PROSITE" id="PS50111"/>
    </source>
</evidence>
<dbReference type="InterPro" id="IPR003660">
    <property type="entry name" value="HAMP_dom"/>
</dbReference>
<dbReference type="InterPro" id="IPR004089">
    <property type="entry name" value="MCPsignal_dom"/>
</dbReference>
<sequence length="565" mass="61297">MLSSKRSDDTNVLEALHRTHAIIEFSLDGTIKRANSLFCEAMGYSEPEIVGKHHSIFVADDYVKSDDYVTFWKNLATGKADHHQYQRIAKGGRIVWIEASYNPVFRKGVPYKVVKIATDITAEKIKSLQNAGLLRAIDLSQAVISFNPDGTIVHANENFLSAVGYSLDEVRGHHHSMFCDPSYVKSVEYDKFWQTLRSGQFVASEFERIGKGGKRIFIQASYNPTFDEHGVVTGVVKFATDVTERVENVRKLAGAMRALAEGDLTHSIAENFVPALQQLRDDYNDTLVQLRALVGETQTNANSISSSAHEVRIACDDLAQRSENAAASIERTAAALEQTSTNVENASNQAQEAADLAMRTRKNAMESGEVVTSAITAMSQIEESSSKVSDIIGIIDEIAFQTGLLALNAGVEAARAGEAGKGFAVVAQEVRELAQRSSTAAKEIKGLVGTSVEQVDSGVALVNRAGEALQQIVTQIEEIDERISSITEGSKEQAVGLREISRSVNQVDENAQQNAAMVEEMTAASHSLAGDAEKTQRLIGRFNLGERGANSSLRASSASLQERAA</sequence>
<proteinExistence type="inferred from homology"/>
<evidence type="ECO:0000313" key="11">
    <source>
        <dbReference type="Proteomes" id="UP000215405"/>
    </source>
</evidence>
<feature type="coiled-coil region" evidence="5">
    <location>
        <begin position="319"/>
        <end position="363"/>
    </location>
</feature>
<dbReference type="AlphaFoldDB" id="A0A231V2S7"/>
<dbReference type="InterPro" id="IPR004090">
    <property type="entry name" value="Chemotax_Me-accpt_rcpt"/>
</dbReference>
<feature type="domain" description="HAMP" evidence="9">
    <location>
        <begin position="249"/>
        <end position="295"/>
    </location>
</feature>
<dbReference type="NCBIfam" id="TIGR00229">
    <property type="entry name" value="sensory_box"/>
    <property type="match status" value="2"/>
</dbReference>
<accession>A0A231V2S7</accession>
<comment type="similarity">
    <text evidence="3">Belongs to the methyl-accepting chemotaxis (MCP) protein family.</text>
</comment>
<dbReference type="GO" id="GO:0006935">
    <property type="term" value="P:chemotaxis"/>
    <property type="evidence" value="ECO:0007669"/>
    <property type="project" value="UniProtKB-KW"/>
</dbReference>
<name>A0A231V2S7_9HYPH</name>
<dbReference type="PROSITE" id="PS50111">
    <property type="entry name" value="CHEMOTAXIS_TRANSDUC_2"/>
    <property type="match status" value="1"/>
</dbReference>
<evidence type="ECO:0000256" key="2">
    <source>
        <dbReference type="ARBA" id="ARBA00022500"/>
    </source>
</evidence>
<dbReference type="InterPro" id="IPR000014">
    <property type="entry name" value="PAS"/>
</dbReference>
<feature type="domain" description="PAS" evidence="7">
    <location>
        <begin position="129"/>
        <end position="172"/>
    </location>
</feature>
<dbReference type="EMBL" id="NBYO01000001">
    <property type="protein sequence ID" value="OXT02495.1"/>
    <property type="molecule type" value="Genomic_DNA"/>
</dbReference>
<dbReference type="PROSITE" id="PS50112">
    <property type="entry name" value="PAS"/>
    <property type="match status" value="1"/>
</dbReference>
<evidence type="ECO:0000259" key="8">
    <source>
        <dbReference type="PROSITE" id="PS50113"/>
    </source>
</evidence>
<evidence type="ECO:0000313" key="10">
    <source>
        <dbReference type="EMBL" id="OXT02495.1"/>
    </source>
</evidence>
<dbReference type="PANTHER" id="PTHR43531">
    <property type="entry name" value="PROTEIN ICFG"/>
    <property type="match status" value="1"/>
</dbReference>
<dbReference type="PROSITE" id="PS50113">
    <property type="entry name" value="PAC"/>
    <property type="match status" value="1"/>
</dbReference>
<dbReference type="Gene3D" id="1.10.287.950">
    <property type="entry name" value="Methyl-accepting chemotaxis protein"/>
    <property type="match status" value="1"/>
</dbReference>
<dbReference type="SUPFAM" id="SSF55785">
    <property type="entry name" value="PYP-like sensor domain (PAS domain)"/>
    <property type="match status" value="2"/>
</dbReference>
<gene>
    <name evidence="10" type="ORF">B7H23_06250</name>
</gene>
<dbReference type="PROSITE" id="PS50885">
    <property type="entry name" value="HAMP"/>
    <property type="match status" value="1"/>
</dbReference>
<dbReference type="PRINTS" id="PR00260">
    <property type="entry name" value="CHEMTRNSDUCR"/>
</dbReference>
<dbReference type="PANTHER" id="PTHR43531:SF11">
    <property type="entry name" value="METHYL-ACCEPTING CHEMOTAXIS PROTEIN 3"/>
    <property type="match status" value="1"/>
</dbReference>
<evidence type="ECO:0000259" key="9">
    <source>
        <dbReference type="PROSITE" id="PS50885"/>
    </source>
</evidence>
<evidence type="ECO:0000259" key="7">
    <source>
        <dbReference type="PROSITE" id="PS50112"/>
    </source>
</evidence>
<dbReference type="Proteomes" id="UP000215405">
    <property type="component" value="Unassembled WGS sequence"/>
</dbReference>
<evidence type="ECO:0000256" key="1">
    <source>
        <dbReference type="ARBA" id="ARBA00004370"/>
    </source>
</evidence>
<dbReference type="InterPro" id="IPR001610">
    <property type="entry name" value="PAC"/>
</dbReference>
<organism evidence="10 11">
    <name type="scientific">Notoacmeibacter marinus</name>
    <dbReference type="NCBI Taxonomy" id="1876515"/>
    <lineage>
        <taxon>Bacteria</taxon>
        <taxon>Pseudomonadati</taxon>
        <taxon>Pseudomonadota</taxon>
        <taxon>Alphaproteobacteria</taxon>
        <taxon>Hyphomicrobiales</taxon>
        <taxon>Notoacmeibacteraceae</taxon>
        <taxon>Notoacmeibacter</taxon>
    </lineage>
</organism>
<keyword evidence="5" id="KW-0175">Coiled coil</keyword>
<keyword evidence="2" id="KW-0145">Chemotaxis</keyword>
<comment type="caution">
    <text evidence="10">The sequence shown here is derived from an EMBL/GenBank/DDBJ whole genome shotgun (WGS) entry which is preliminary data.</text>
</comment>
<feature type="domain" description="Methyl-accepting transducer" evidence="6">
    <location>
        <begin position="300"/>
        <end position="529"/>
    </location>
</feature>
<dbReference type="InterPro" id="IPR035965">
    <property type="entry name" value="PAS-like_dom_sf"/>
</dbReference>
<dbReference type="GO" id="GO:0007165">
    <property type="term" value="P:signal transduction"/>
    <property type="evidence" value="ECO:0007669"/>
    <property type="project" value="UniProtKB-KW"/>
</dbReference>